<evidence type="ECO:0000313" key="2">
    <source>
        <dbReference type="EMBL" id="NHZ90183.1"/>
    </source>
</evidence>
<comment type="caution">
    <text evidence="2">The sequence shown here is derived from an EMBL/GenBank/DDBJ whole genome shotgun (WGS) entry which is preliminary data.</text>
</comment>
<accession>A0ABX0NTE7</accession>
<dbReference type="InterPro" id="IPR022686">
    <property type="entry name" value="G2P_N"/>
</dbReference>
<feature type="domain" description="Replication-associated protein G2P N-terminal" evidence="1">
    <location>
        <begin position="69"/>
        <end position="119"/>
    </location>
</feature>
<dbReference type="Pfam" id="PF05144">
    <property type="entry name" value="Phage_CRI"/>
    <property type="match status" value="1"/>
</dbReference>
<evidence type="ECO:0000313" key="3">
    <source>
        <dbReference type="Proteomes" id="UP000609726"/>
    </source>
</evidence>
<evidence type="ECO:0000259" key="1">
    <source>
        <dbReference type="Pfam" id="PF05144"/>
    </source>
</evidence>
<organism evidence="2 3">
    <name type="scientific">Massilia mucilaginosa</name>
    <dbReference type="NCBI Taxonomy" id="2609282"/>
    <lineage>
        <taxon>Bacteria</taxon>
        <taxon>Pseudomonadati</taxon>
        <taxon>Pseudomonadota</taxon>
        <taxon>Betaproteobacteria</taxon>
        <taxon>Burkholderiales</taxon>
        <taxon>Oxalobacteraceae</taxon>
        <taxon>Telluria group</taxon>
        <taxon>Massilia</taxon>
    </lineage>
</organism>
<proteinExistence type="predicted"/>
<keyword evidence="3" id="KW-1185">Reference proteome</keyword>
<dbReference type="Proteomes" id="UP000609726">
    <property type="component" value="Unassembled WGS sequence"/>
</dbReference>
<sequence length="127" mass="14338">MAYDTVKLRSPALSPAVIEQAKSMSLRRSGVEMATGEEKYVLFAGELLGSWDSRISVIPKDEHYVIDKNGRPVKEKCEPFLEIEASVHKIFCGHNVYGGPTDFRQVCRDFVALVEGKRDFYRTLTLP</sequence>
<name>A0ABX0NTE7_9BURK</name>
<gene>
    <name evidence="2" type="ORF">F2P45_14330</name>
</gene>
<dbReference type="EMBL" id="WHJH01000014">
    <property type="protein sequence ID" value="NHZ90183.1"/>
    <property type="molecule type" value="Genomic_DNA"/>
</dbReference>
<protein>
    <recommendedName>
        <fullName evidence="1">Replication-associated protein G2P N-terminal domain-containing protein</fullName>
    </recommendedName>
</protein>
<reference evidence="2 3" key="1">
    <citation type="submission" date="2019-10" db="EMBL/GenBank/DDBJ databases">
        <title>Taxonomy of Antarctic Massilia spp.: description of Massilia rubra sp. nov., Massilia aquatica sp. nov., Massilia mucilaginosa sp. nov., Massilia frigida sp. nov. isolated from streams, lakes and regoliths.</title>
        <authorList>
            <person name="Holochova P."/>
            <person name="Sedlacek I."/>
            <person name="Kralova S."/>
            <person name="Maslanova I."/>
            <person name="Busse H.-J."/>
            <person name="Stankova E."/>
            <person name="Vrbovska V."/>
            <person name="Kovarovic V."/>
            <person name="Bartak M."/>
            <person name="Svec P."/>
            <person name="Pantucek R."/>
        </authorList>
    </citation>
    <scope>NUCLEOTIDE SEQUENCE [LARGE SCALE GENOMIC DNA]</scope>
    <source>
        <strain evidence="2 3">CCM 8733</strain>
    </source>
</reference>